<dbReference type="SMART" id="SM00255">
    <property type="entry name" value="TIR"/>
    <property type="match status" value="1"/>
</dbReference>
<dbReference type="AlphaFoldDB" id="A0AA35ZLI0"/>
<proteinExistence type="predicted"/>
<dbReference type="SUPFAM" id="SSF52200">
    <property type="entry name" value="Toll/Interleukin receptor TIR domain"/>
    <property type="match status" value="1"/>
</dbReference>
<dbReference type="InterPro" id="IPR035897">
    <property type="entry name" value="Toll_tir_struct_dom_sf"/>
</dbReference>
<dbReference type="Pfam" id="PF01582">
    <property type="entry name" value="TIR"/>
    <property type="match status" value="1"/>
</dbReference>
<accession>A0AA35ZLI0</accession>
<keyword evidence="1" id="KW-0520">NAD</keyword>
<name>A0AA35ZLI0_LACSI</name>
<evidence type="ECO:0000313" key="3">
    <source>
        <dbReference type="EMBL" id="CAI9293857.1"/>
    </source>
</evidence>
<feature type="domain" description="TIR" evidence="2">
    <location>
        <begin position="15"/>
        <end position="179"/>
    </location>
</feature>
<gene>
    <name evidence="3" type="ORF">LSALG_LOCUS32865</name>
</gene>
<protein>
    <recommendedName>
        <fullName evidence="2">TIR domain-containing protein</fullName>
    </recommendedName>
</protein>
<dbReference type="InterPro" id="IPR000157">
    <property type="entry name" value="TIR_dom"/>
</dbReference>
<organism evidence="3 4">
    <name type="scientific">Lactuca saligna</name>
    <name type="common">Willowleaf lettuce</name>
    <dbReference type="NCBI Taxonomy" id="75948"/>
    <lineage>
        <taxon>Eukaryota</taxon>
        <taxon>Viridiplantae</taxon>
        <taxon>Streptophyta</taxon>
        <taxon>Embryophyta</taxon>
        <taxon>Tracheophyta</taxon>
        <taxon>Spermatophyta</taxon>
        <taxon>Magnoliopsida</taxon>
        <taxon>eudicotyledons</taxon>
        <taxon>Gunneridae</taxon>
        <taxon>Pentapetalae</taxon>
        <taxon>asterids</taxon>
        <taxon>campanulids</taxon>
        <taxon>Asterales</taxon>
        <taxon>Asteraceae</taxon>
        <taxon>Cichorioideae</taxon>
        <taxon>Cichorieae</taxon>
        <taxon>Lactucinae</taxon>
        <taxon>Lactuca</taxon>
    </lineage>
</organism>
<sequence length="205" mass="22957">MASNSSSASLLNHTSCYDVFLSFRGQDTRNSFTDHLYTALVRAGLCTFRDNDEIDRGQQLMPEIERAIKESKASIVVLSAKYATSRCCLDELLLILEQRRSFNHFVLPVFYHVDPSDVRNQRQSFAINVEGVEGSKWTEYNVNRWKEALTEVADLTGVVVSGSETDFIAEIVGTIESKLDLKLVNTPAHLTGMDSLLKTDSKSVK</sequence>
<keyword evidence="4" id="KW-1185">Reference proteome</keyword>
<dbReference type="FunFam" id="3.40.50.10140:FF:000007">
    <property type="entry name" value="Disease resistance protein (TIR-NBS-LRR class)"/>
    <property type="match status" value="1"/>
</dbReference>
<evidence type="ECO:0000256" key="1">
    <source>
        <dbReference type="ARBA" id="ARBA00023027"/>
    </source>
</evidence>
<dbReference type="GO" id="GO:0007165">
    <property type="term" value="P:signal transduction"/>
    <property type="evidence" value="ECO:0007669"/>
    <property type="project" value="InterPro"/>
</dbReference>
<dbReference type="Proteomes" id="UP001177003">
    <property type="component" value="Chromosome 7"/>
</dbReference>
<dbReference type="Gene3D" id="3.40.50.10140">
    <property type="entry name" value="Toll/interleukin-1 receptor homology (TIR) domain"/>
    <property type="match status" value="1"/>
</dbReference>
<evidence type="ECO:0000259" key="2">
    <source>
        <dbReference type="PROSITE" id="PS50104"/>
    </source>
</evidence>
<evidence type="ECO:0000313" key="4">
    <source>
        <dbReference type="Proteomes" id="UP001177003"/>
    </source>
</evidence>
<reference evidence="3" key="1">
    <citation type="submission" date="2023-04" db="EMBL/GenBank/DDBJ databases">
        <authorList>
            <person name="Vijverberg K."/>
            <person name="Xiong W."/>
            <person name="Schranz E."/>
        </authorList>
    </citation>
    <scope>NUCLEOTIDE SEQUENCE</scope>
</reference>
<dbReference type="PROSITE" id="PS50104">
    <property type="entry name" value="TIR"/>
    <property type="match status" value="1"/>
</dbReference>
<dbReference type="PANTHER" id="PTHR32009:SF133">
    <property type="entry name" value="TIR DOMAIN-CONTAINING PROTEIN"/>
    <property type="match status" value="1"/>
</dbReference>
<dbReference type="PANTHER" id="PTHR32009">
    <property type="entry name" value="TMV RESISTANCE PROTEIN N-LIKE"/>
    <property type="match status" value="1"/>
</dbReference>
<dbReference type="EMBL" id="OX465083">
    <property type="protein sequence ID" value="CAI9293857.1"/>
    <property type="molecule type" value="Genomic_DNA"/>
</dbReference>